<dbReference type="InterPro" id="IPR049117">
    <property type="entry name" value="pulA_all-beta"/>
</dbReference>
<dbReference type="InterPro" id="IPR013783">
    <property type="entry name" value="Ig-like_fold"/>
</dbReference>
<proteinExistence type="inferred from homology"/>
<evidence type="ECO:0000259" key="2">
    <source>
        <dbReference type="SMART" id="SM00642"/>
    </source>
</evidence>
<dbReference type="SUPFAM" id="SSF51445">
    <property type="entry name" value="(Trans)glycosidases"/>
    <property type="match status" value="1"/>
</dbReference>
<dbReference type="InterPro" id="IPR014756">
    <property type="entry name" value="Ig_E-set"/>
</dbReference>
<comment type="caution">
    <text evidence="3">The sequence shown here is derived from an EMBL/GenBank/DDBJ whole genome shotgun (WGS) entry which is preliminary data.</text>
</comment>
<dbReference type="InterPro" id="IPR006047">
    <property type="entry name" value="GH13_cat_dom"/>
</dbReference>
<comment type="similarity">
    <text evidence="1">Belongs to the glycosyl hydrolase 13 family.</text>
</comment>
<evidence type="ECO:0000313" key="3">
    <source>
        <dbReference type="EMBL" id="MEF2966001.1"/>
    </source>
</evidence>
<evidence type="ECO:0000313" key="4">
    <source>
        <dbReference type="Proteomes" id="UP001306950"/>
    </source>
</evidence>
<name>A0ABU7VS13_9BACL</name>
<dbReference type="Proteomes" id="UP001306950">
    <property type="component" value="Unassembled WGS sequence"/>
</dbReference>
<keyword evidence="4" id="KW-1185">Reference proteome</keyword>
<dbReference type="EC" id="3.2.1.41" evidence="3"/>
<dbReference type="Pfam" id="PF02922">
    <property type="entry name" value="CBM_48"/>
    <property type="match status" value="1"/>
</dbReference>
<gene>
    <name evidence="3" type="primary">pulA</name>
    <name evidence="3" type="ORF">V3851_09175</name>
</gene>
<sequence length="657" mass="73788">MAVQQERKMETDYGDPAVTGGISVFSQEFDEVYRYDGDDLGALYTPERTSFRLWAPTASEARLRLYPAWDSPDYEELPMTRERCGTWAAEVEHDLQNTFYTYYVRVGRSWNEAVDPYAKAVGVNGDRGVIVDLTKTNPERWTVEKPQLAAPTDAVIYELHVGDFSVHPESGIRYKGQYLGLAETGTRGPGNLPTGLDYLKQLGITHVQLLPVQDYAKASVDEIRTATGVGKDQYNWGYDPKNYNVPEGSYASDPFLPALRITELKRAIQAMHDHGLRVILDVVYNHIYDGYIANLSRLVPGYYLRYKPDGTFSNGSGCGNDCASERPMMSKLIADSVVYWAAEYHVDGFRFDLMGLLDVDTMNEIRRRLDAIDPSILLLGEGWIMDTELPAERRANLLQAARMPGIAHFNGELRNALKGEVFTPEQPGFISGRAGLEREIQTGAAGSIHFNANIRGFAREPAQTVNFAECHDNHTLWDKLAYSAPKAGDAERRRMHRLATAIVLTSQGIPFLHAGQEFLRTKGGLDNSFRAQAEVNRLDWGRRAEYRDEVEYVRSLIVLRKEHPAFRLRTAEAIQRHLKFEPAAERAVAYTLRDHAGGDRARHLYVLYHAAADKCIFPLPELGEWQIIFGEDLTDGVNCSSGKLVVNGIGMIVLAVW</sequence>
<dbReference type="RefSeq" id="WP_331846224.1">
    <property type="nucleotide sequence ID" value="NZ_JAZHPZ010000003.1"/>
</dbReference>
<dbReference type="Gene3D" id="2.60.40.10">
    <property type="entry name" value="Immunoglobulins"/>
    <property type="match status" value="1"/>
</dbReference>
<dbReference type="CDD" id="cd11341">
    <property type="entry name" value="AmyAc_Pullulanase_LD-like"/>
    <property type="match status" value="1"/>
</dbReference>
<dbReference type="InterPro" id="IPR013780">
    <property type="entry name" value="Glyco_hydro_b"/>
</dbReference>
<dbReference type="Gene3D" id="2.60.40.1180">
    <property type="entry name" value="Golgi alpha-mannosidase II"/>
    <property type="match status" value="1"/>
</dbReference>
<dbReference type="InterPro" id="IPR004193">
    <property type="entry name" value="Glyco_hydro_13_N"/>
</dbReference>
<protein>
    <submittedName>
        <fullName evidence="3">Type I pullulanase</fullName>
        <ecNumber evidence="3">3.2.1.41</ecNumber>
    </submittedName>
</protein>
<dbReference type="InterPro" id="IPR011840">
    <property type="entry name" value="PulA_typeI"/>
</dbReference>
<reference evidence="3 4" key="1">
    <citation type="submission" date="2024-02" db="EMBL/GenBank/DDBJ databases">
        <title>A nitrogen-fixing paenibacillus bacterium.</title>
        <authorList>
            <person name="Zhang W.L."/>
            <person name="Chen S.F."/>
        </authorList>
    </citation>
    <scope>NUCLEOTIDE SEQUENCE [LARGE SCALE GENOMIC DNA]</scope>
    <source>
        <strain evidence="3 4">M1</strain>
    </source>
</reference>
<dbReference type="CDD" id="cd02860">
    <property type="entry name" value="E_set_Pullulanase"/>
    <property type="match status" value="1"/>
</dbReference>
<dbReference type="SUPFAM" id="SSF81296">
    <property type="entry name" value="E set domains"/>
    <property type="match status" value="1"/>
</dbReference>
<accession>A0ABU7VS13</accession>
<feature type="domain" description="Glycosyl hydrolase family 13 catalytic" evidence="2">
    <location>
        <begin position="158"/>
        <end position="560"/>
    </location>
</feature>
<organism evidence="3 4">
    <name type="scientific">Paenibacillus haidiansis</name>
    <dbReference type="NCBI Taxonomy" id="1574488"/>
    <lineage>
        <taxon>Bacteria</taxon>
        <taxon>Bacillati</taxon>
        <taxon>Bacillota</taxon>
        <taxon>Bacilli</taxon>
        <taxon>Bacillales</taxon>
        <taxon>Paenibacillaceae</taxon>
        <taxon>Paenibacillus</taxon>
    </lineage>
</organism>
<dbReference type="PANTHER" id="PTHR43002">
    <property type="entry name" value="GLYCOGEN DEBRANCHING ENZYME"/>
    <property type="match status" value="1"/>
</dbReference>
<dbReference type="Gene3D" id="3.20.20.80">
    <property type="entry name" value="Glycosidases"/>
    <property type="match status" value="1"/>
</dbReference>
<dbReference type="Pfam" id="PF21653">
    <property type="entry name" value="pulA_all-beta"/>
    <property type="match status" value="1"/>
</dbReference>
<keyword evidence="3" id="KW-0326">Glycosidase</keyword>
<dbReference type="Pfam" id="PF00128">
    <property type="entry name" value="Alpha-amylase"/>
    <property type="match status" value="1"/>
</dbReference>
<dbReference type="GO" id="GO:0051060">
    <property type="term" value="F:pullulanase activity"/>
    <property type="evidence" value="ECO:0007669"/>
    <property type="project" value="UniProtKB-EC"/>
</dbReference>
<dbReference type="SMART" id="SM00642">
    <property type="entry name" value="Aamy"/>
    <property type="match status" value="1"/>
</dbReference>
<dbReference type="EMBL" id="JAZHPZ010000003">
    <property type="protein sequence ID" value="MEF2966001.1"/>
    <property type="molecule type" value="Genomic_DNA"/>
</dbReference>
<evidence type="ECO:0000256" key="1">
    <source>
        <dbReference type="ARBA" id="ARBA00008061"/>
    </source>
</evidence>
<dbReference type="InterPro" id="IPR017853">
    <property type="entry name" value="GH"/>
</dbReference>
<dbReference type="NCBIfam" id="TIGR02104">
    <property type="entry name" value="pulA_typeI"/>
    <property type="match status" value="1"/>
</dbReference>
<keyword evidence="3" id="KW-0378">Hydrolase</keyword>